<dbReference type="Pfam" id="PF03466">
    <property type="entry name" value="LysR_substrate"/>
    <property type="match status" value="1"/>
</dbReference>
<dbReference type="FunFam" id="3.40.190.290:FF:000001">
    <property type="entry name" value="Transcriptional regulator, LysR family"/>
    <property type="match status" value="1"/>
</dbReference>
<dbReference type="EMBL" id="PEOG01000009">
    <property type="protein sequence ID" value="PIM54538.1"/>
    <property type="molecule type" value="Genomic_DNA"/>
</dbReference>
<sequence length="315" mass="35133">MDNRSGEMAVFVRVVEDGSFSAAAKTLDMSPSAVSKLVTRLEERLGVVLFLRSTRELALTTEGEDFYESSRRILEDLEEAEQSVGTGSVEPSGLLRVNTSIPFGTHQLVPLLREFRERYPRVQVDLSLTDQVVDLTRERVDVAVRVGKLADANFKARMLGSSRYAVVASPDYLKDHGTPRHPSELVGHACVGFNFKRSVSPWPFQTDGQVNEVPVRASVFTNNGETMLDLVLHGMGIARLGRFHVDRFLKSGQVVELLAEFNPGDVEELHAVFPAKRHMSRRVRAFIDFLTERVSPNLLTAAEPLEARQAERRSA</sequence>
<name>A0A2G9CDN1_9BURK</name>
<dbReference type="InterPro" id="IPR005119">
    <property type="entry name" value="LysR_subst-bd"/>
</dbReference>
<dbReference type="OrthoDB" id="8954631at2"/>
<dbReference type="Proteomes" id="UP000231501">
    <property type="component" value="Unassembled WGS sequence"/>
</dbReference>
<dbReference type="SUPFAM" id="SSF53850">
    <property type="entry name" value="Periplasmic binding protein-like II"/>
    <property type="match status" value="1"/>
</dbReference>
<dbReference type="PRINTS" id="PR00039">
    <property type="entry name" value="HTHLYSR"/>
</dbReference>
<gene>
    <name evidence="6" type="ORF">CS062_03925</name>
</gene>
<keyword evidence="2" id="KW-0805">Transcription regulation</keyword>
<protein>
    <submittedName>
        <fullName evidence="6">LysR family transcriptional regulator</fullName>
    </submittedName>
</protein>
<evidence type="ECO:0000256" key="4">
    <source>
        <dbReference type="ARBA" id="ARBA00023163"/>
    </source>
</evidence>
<comment type="similarity">
    <text evidence="1">Belongs to the LysR transcriptional regulatory family.</text>
</comment>
<dbReference type="GO" id="GO:0003700">
    <property type="term" value="F:DNA-binding transcription factor activity"/>
    <property type="evidence" value="ECO:0007669"/>
    <property type="project" value="InterPro"/>
</dbReference>
<keyword evidence="4" id="KW-0804">Transcription</keyword>
<dbReference type="PROSITE" id="PS50931">
    <property type="entry name" value="HTH_LYSR"/>
    <property type="match status" value="1"/>
</dbReference>
<dbReference type="FunFam" id="1.10.10.10:FF:000001">
    <property type="entry name" value="LysR family transcriptional regulator"/>
    <property type="match status" value="1"/>
</dbReference>
<dbReference type="InterPro" id="IPR058163">
    <property type="entry name" value="LysR-type_TF_proteobact-type"/>
</dbReference>
<dbReference type="Gene3D" id="3.40.190.290">
    <property type="match status" value="1"/>
</dbReference>
<proteinExistence type="inferred from homology"/>
<evidence type="ECO:0000259" key="5">
    <source>
        <dbReference type="PROSITE" id="PS50931"/>
    </source>
</evidence>
<evidence type="ECO:0000313" key="6">
    <source>
        <dbReference type="EMBL" id="PIM54538.1"/>
    </source>
</evidence>
<accession>A0A2G9CDN1</accession>
<evidence type="ECO:0000256" key="3">
    <source>
        <dbReference type="ARBA" id="ARBA00023125"/>
    </source>
</evidence>
<keyword evidence="7" id="KW-1185">Reference proteome</keyword>
<keyword evidence="3" id="KW-0238">DNA-binding</keyword>
<dbReference type="SUPFAM" id="SSF46785">
    <property type="entry name" value="Winged helix' DNA-binding domain"/>
    <property type="match status" value="1"/>
</dbReference>
<evidence type="ECO:0000313" key="7">
    <source>
        <dbReference type="Proteomes" id="UP000231501"/>
    </source>
</evidence>
<organism evidence="6 7">
    <name type="scientific">Roseateles chitinivorans</name>
    <dbReference type="NCBI Taxonomy" id="2917965"/>
    <lineage>
        <taxon>Bacteria</taxon>
        <taxon>Pseudomonadati</taxon>
        <taxon>Pseudomonadota</taxon>
        <taxon>Betaproteobacteria</taxon>
        <taxon>Burkholderiales</taxon>
        <taxon>Sphaerotilaceae</taxon>
        <taxon>Roseateles</taxon>
    </lineage>
</organism>
<dbReference type="AlphaFoldDB" id="A0A2G9CDN1"/>
<dbReference type="PANTHER" id="PTHR30537">
    <property type="entry name" value="HTH-TYPE TRANSCRIPTIONAL REGULATOR"/>
    <property type="match status" value="1"/>
</dbReference>
<dbReference type="Gene3D" id="1.10.10.10">
    <property type="entry name" value="Winged helix-like DNA-binding domain superfamily/Winged helix DNA-binding domain"/>
    <property type="match status" value="1"/>
</dbReference>
<dbReference type="InterPro" id="IPR036388">
    <property type="entry name" value="WH-like_DNA-bd_sf"/>
</dbReference>
<comment type="caution">
    <text evidence="6">The sequence shown here is derived from an EMBL/GenBank/DDBJ whole genome shotgun (WGS) entry which is preliminary data.</text>
</comment>
<dbReference type="GO" id="GO:0006351">
    <property type="term" value="P:DNA-templated transcription"/>
    <property type="evidence" value="ECO:0007669"/>
    <property type="project" value="TreeGrafter"/>
</dbReference>
<reference evidence="6 7" key="1">
    <citation type="submission" date="2017-11" db="EMBL/GenBank/DDBJ databases">
        <title>Draft genome sequence of Mitsuaria sp. HWN-4.</title>
        <authorList>
            <person name="Gundlapally S.R."/>
        </authorList>
    </citation>
    <scope>NUCLEOTIDE SEQUENCE [LARGE SCALE GENOMIC DNA]</scope>
    <source>
        <strain evidence="6 7">HWN-4</strain>
    </source>
</reference>
<feature type="domain" description="HTH lysR-type" evidence="5">
    <location>
        <begin position="1"/>
        <end position="60"/>
    </location>
</feature>
<dbReference type="PANTHER" id="PTHR30537:SF71">
    <property type="entry name" value="TRANSCRIPTIONAL REGULATORY PROTEIN"/>
    <property type="match status" value="1"/>
</dbReference>
<evidence type="ECO:0000256" key="1">
    <source>
        <dbReference type="ARBA" id="ARBA00009437"/>
    </source>
</evidence>
<dbReference type="InterPro" id="IPR000847">
    <property type="entry name" value="LysR_HTH_N"/>
</dbReference>
<dbReference type="InterPro" id="IPR036390">
    <property type="entry name" value="WH_DNA-bd_sf"/>
</dbReference>
<evidence type="ECO:0000256" key="2">
    <source>
        <dbReference type="ARBA" id="ARBA00023015"/>
    </source>
</evidence>
<dbReference type="GO" id="GO:0043565">
    <property type="term" value="F:sequence-specific DNA binding"/>
    <property type="evidence" value="ECO:0007669"/>
    <property type="project" value="TreeGrafter"/>
</dbReference>
<dbReference type="Pfam" id="PF00126">
    <property type="entry name" value="HTH_1"/>
    <property type="match status" value="1"/>
</dbReference>